<accession>A0A9N9WIX7</accession>
<dbReference type="OrthoDB" id="7451643at2759"/>
<proteinExistence type="predicted"/>
<dbReference type="AlphaFoldDB" id="A0A9N9WIX7"/>
<sequence length="93" mass="11019">MPATHAWCLRQTPNTCQIPTHNHPTNTASPGLASVLVYFVKANMTDVDDVELIAAITFGLSYFYFKKKQNEMKLKRRKQRRWWMIKIHRNRTR</sequence>
<dbReference type="EMBL" id="OU893336">
    <property type="protein sequence ID" value="CAG9792684.1"/>
    <property type="molecule type" value="Genomic_DNA"/>
</dbReference>
<dbReference type="Proteomes" id="UP001153714">
    <property type="component" value="Chromosome 5"/>
</dbReference>
<evidence type="ECO:0000313" key="2">
    <source>
        <dbReference type="Proteomes" id="UP001153714"/>
    </source>
</evidence>
<organism evidence="1 2">
    <name type="scientific">Diatraea saccharalis</name>
    <name type="common">sugarcane borer</name>
    <dbReference type="NCBI Taxonomy" id="40085"/>
    <lineage>
        <taxon>Eukaryota</taxon>
        <taxon>Metazoa</taxon>
        <taxon>Ecdysozoa</taxon>
        <taxon>Arthropoda</taxon>
        <taxon>Hexapoda</taxon>
        <taxon>Insecta</taxon>
        <taxon>Pterygota</taxon>
        <taxon>Neoptera</taxon>
        <taxon>Endopterygota</taxon>
        <taxon>Lepidoptera</taxon>
        <taxon>Glossata</taxon>
        <taxon>Ditrysia</taxon>
        <taxon>Pyraloidea</taxon>
        <taxon>Crambidae</taxon>
        <taxon>Crambinae</taxon>
        <taxon>Diatraea</taxon>
    </lineage>
</organism>
<evidence type="ECO:0000313" key="1">
    <source>
        <dbReference type="EMBL" id="CAG9792684.1"/>
    </source>
</evidence>
<name>A0A9N9WIX7_9NEOP</name>
<reference evidence="1" key="2">
    <citation type="submission" date="2022-10" db="EMBL/GenBank/DDBJ databases">
        <authorList>
            <consortium name="ENA_rothamsted_submissions"/>
            <consortium name="culmorum"/>
            <person name="King R."/>
        </authorList>
    </citation>
    <scope>NUCLEOTIDE SEQUENCE</scope>
</reference>
<reference evidence="1" key="1">
    <citation type="submission" date="2021-12" db="EMBL/GenBank/DDBJ databases">
        <authorList>
            <person name="King R."/>
        </authorList>
    </citation>
    <scope>NUCLEOTIDE SEQUENCE</scope>
</reference>
<gene>
    <name evidence="1" type="ORF">DIATSA_LOCUS10194</name>
</gene>
<keyword evidence="2" id="KW-1185">Reference proteome</keyword>
<protein>
    <submittedName>
        <fullName evidence="1">Uncharacterized protein</fullName>
    </submittedName>
</protein>